<reference evidence="1 2" key="1">
    <citation type="submission" date="2014-10" db="EMBL/GenBank/DDBJ databases">
        <title>Draft genome of the hookworm Ancylostoma caninum.</title>
        <authorList>
            <person name="Mitreva M."/>
        </authorList>
    </citation>
    <scope>NUCLEOTIDE SEQUENCE [LARGE SCALE GENOMIC DNA]</scope>
    <source>
        <strain evidence="1 2">Baltimore</strain>
    </source>
</reference>
<organism evidence="1 2">
    <name type="scientific">Ancylostoma caninum</name>
    <name type="common">Dog hookworm</name>
    <dbReference type="NCBI Taxonomy" id="29170"/>
    <lineage>
        <taxon>Eukaryota</taxon>
        <taxon>Metazoa</taxon>
        <taxon>Ecdysozoa</taxon>
        <taxon>Nematoda</taxon>
        <taxon>Chromadorea</taxon>
        <taxon>Rhabditida</taxon>
        <taxon>Rhabditina</taxon>
        <taxon>Rhabditomorpha</taxon>
        <taxon>Strongyloidea</taxon>
        <taxon>Ancylostomatidae</taxon>
        <taxon>Ancylostomatinae</taxon>
        <taxon>Ancylostoma</taxon>
    </lineage>
</organism>
<keyword evidence="2" id="KW-1185">Reference proteome</keyword>
<dbReference type="EMBL" id="JOJR01000003">
    <property type="protein sequence ID" value="RCN53158.1"/>
    <property type="molecule type" value="Genomic_DNA"/>
</dbReference>
<dbReference type="Proteomes" id="UP000252519">
    <property type="component" value="Unassembled WGS sequence"/>
</dbReference>
<evidence type="ECO:0000313" key="1">
    <source>
        <dbReference type="EMBL" id="RCN53158.1"/>
    </source>
</evidence>
<comment type="caution">
    <text evidence="1">The sequence shown here is derived from an EMBL/GenBank/DDBJ whole genome shotgun (WGS) entry which is preliminary data.</text>
</comment>
<gene>
    <name evidence="1" type="ORF">ANCCAN_00712</name>
</gene>
<evidence type="ECO:0000313" key="2">
    <source>
        <dbReference type="Proteomes" id="UP000252519"/>
    </source>
</evidence>
<dbReference type="AlphaFoldDB" id="A0A368HBT5"/>
<accession>A0A368HBT5</accession>
<proteinExistence type="predicted"/>
<dbReference type="OrthoDB" id="10436833at2759"/>
<name>A0A368HBT5_ANCCA</name>
<protein>
    <submittedName>
        <fullName evidence="1">Uncharacterized protein</fullName>
    </submittedName>
</protein>
<sequence>MAEHVPVVAAPAPVIAAPVAAAAPVVAAAAPLYPYGMHDHFHSPAQVRNLISSYQRETGHMSDTDMLIPFKARRRAALRAARMRKNLHKKKH</sequence>